<dbReference type="GO" id="GO:0006171">
    <property type="term" value="P:cAMP biosynthetic process"/>
    <property type="evidence" value="ECO:0007669"/>
    <property type="project" value="TreeGrafter"/>
</dbReference>
<dbReference type="EMBL" id="CP017101">
    <property type="protein sequence ID" value="APO68877.1"/>
    <property type="molecule type" value="Genomic_DNA"/>
</dbReference>
<gene>
    <name evidence="2" type="primary">cya-4</name>
    <name evidence="2" type="ORF">IE4872_CH03277</name>
</gene>
<evidence type="ECO:0000259" key="1">
    <source>
        <dbReference type="PROSITE" id="PS50125"/>
    </source>
</evidence>
<dbReference type="InterPro" id="IPR019734">
    <property type="entry name" value="TPR_rpt"/>
</dbReference>
<name>A0A1L5NLX7_9HYPH</name>
<dbReference type="STRING" id="56730.IE4872_CH03277"/>
<dbReference type="InterPro" id="IPR050697">
    <property type="entry name" value="Adenylyl/Guanylyl_Cyclase_3/4"/>
</dbReference>
<dbReference type="SMART" id="SM00028">
    <property type="entry name" value="TPR"/>
    <property type="match status" value="3"/>
</dbReference>
<feature type="domain" description="Guanylate cyclase" evidence="1">
    <location>
        <begin position="18"/>
        <end position="133"/>
    </location>
</feature>
<dbReference type="PANTHER" id="PTHR43081">
    <property type="entry name" value="ADENYLATE CYCLASE, TERMINAL-DIFFERENTIATION SPECIFIC-RELATED"/>
    <property type="match status" value="1"/>
</dbReference>
<organism evidence="2 3">
    <name type="scientific">Rhizobium gallicum</name>
    <dbReference type="NCBI Taxonomy" id="56730"/>
    <lineage>
        <taxon>Bacteria</taxon>
        <taxon>Pseudomonadati</taxon>
        <taxon>Pseudomonadota</taxon>
        <taxon>Alphaproteobacteria</taxon>
        <taxon>Hyphomicrobiales</taxon>
        <taxon>Rhizobiaceae</taxon>
        <taxon>Rhizobium/Agrobacterium group</taxon>
        <taxon>Rhizobium</taxon>
    </lineage>
</organism>
<keyword evidence="2" id="KW-0456">Lyase</keyword>
<protein>
    <submittedName>
        <fullName evidence="2">Adenylate cyclase 4</fullName>
        <ecNumber evidence="2">4.6.1.1</ecNumber>
    </submittedName>
</protein>
<dbReference type="CDD" id="cd07302">
    <property type="entry name" value="CHD"/>
    <property type="match status" value="1"/>
</dbReference>
<reference evidence="2 3" key="1">
    <citation type="submission" date="2016-09" db="EMBL/GenBank/DDBJ databases">
        <title>The complete genome sequences of Rhizobium gallicum, symbiovars gallicum and phaseoli, symbionts associated to common bean (Phaseolus vulgaris).</title>
        <authorList>
            <person name="Bustos P."/>
            <person name="Santamaria R.I."/>
            <person name="Perez-Carrascal O.M."/>
            <person name="Juarez S."/>
            <person name="Lozano L."/>
            <person name="Martinez-Flores I."/>
            <person name="Martinez-Romero E."/>
            <person name="Cevallos M."/>
            <person name="Romero D."/>
            <person name="Davila G."/>
            <person name="Gonzalez V."/>
        </authorList>
    </citation>
    <scope>NUCLEOTIDE SEQUENCE [LARGE SCALE GENOMIC DNA]</scope>
    <source>
        <strain evidence="2 3">IE4872</strain>
    </source>
</reference>
<dbReference type="EC" id="4.6.1.1" evidence="2"/>
<dbReference type="Proteomes" id="UP000184749">
    <property type="component" value="Chromosome"/>
</dbReference>
<dbReference type="GO" id="GO:0004016">
    <property type="term" value="F:adenylate cyclase activity"/>
    <property type="evidence" value="ECO:0007669"/>
    <property type="project" value="UniProtKB-EC"/>
</dbReference>
<dbReference type="Pfam" id="PF00211">
    <property type="entry name" value="Guanylate_cyc"/>
    <property type="match status" value="1"/>
</dbReference>
<dbReference type="SUPFAM" id="SSF55073">
    <property type="entry name" value="Nucleotide cyclase"/>
    <property type="match status" value="1"/>
</dbReference>
<dbReference type="Gene3D" id="3.30.70.1230">
    <property type="entry name" value="Nucleotide cyclase"/>
    <property type="match status" value="1"/>
</dbReference>
<dbReference type="PROSITE" id="PS50125">
    <property type="entry name" value="GUANYLATE_CYCLASE_2"/>
    <property type="match status" value="1"/>
</dbReference>
<dbReference type="SUPFAM" id="SSF48452">
    <property type="entry name" value="TPR-like"/>
    <property type="match status" value="1"/>
</dbReference>
<proteinExistence type="predicted"/>
<dbReference type="GO" id="GO:0035556">
    <property type="term" value="P:intracellular signal transduction"/>
    <property type="evidence" value="ECO:0007669"/>
    <property type="project" value="InterPro"/>
</dbReference>
<dbReference type="InterPro" id="IPR001054">
    <property type="entry name" value="A/G_cyclase"/>
</dbReference>
<accession>A0A1L5NLX7</accession>
<evidence type="ECO:0000313" key="3">
    <source>
        <dbReference type="Proteomes" id="UP000184749"/>
    </source>
</evidence>
<dbReference type="InterPro" id="IPR029787">
    <property type="entry name" value="Nucleotide_cyclase"/>
</dbReference>
<dbReference type="AlphaFoldDB" id="A0A1L5NLX7"/>
<dbReference type="InterPro" id="IPR011990">
    <property type="entry name" value="TPR-like_helical_dom_sf"/>
</dbReference>
<evidence type="ECO:0000313" key="2">
    <source>
        <dbReference type="EMBL" id="APO68877.1"/>
    </source>
</evidence>
<dbReference type="PANTHER" id="PTHR43081:SF19">
    <property type="entry name" value="PH-SENSITIVE ADENYLATE CYCLASE RV1264"/>
    <property type="match status" value="1"/>
</dbReference>
<dbReference type="Gene3D" id="1.25.40.10">
    <property type="entry name" value="Tetratricopeptide repeat domain"/>
    <property type="match status" value="1"/>
</dbReference>
<sequence length="742" mass="82408">MSFEAHPGRSGMERRLAAVLIADVVGYTRMSEVDEEGTRVRFHADLHELFEPKIATHHGRLVKTMGDGVLVEFHGVVDAVHCAVELQQEKAERNAALPPEQRMVFRIGVNLGDIIVEGEDIHGDGVNIADRMQVLAEPGGIAISGTTYDQVRSKLAVGYLALDERRVKNIAEPIRVYRVVLDPAVERSTIGATRTPRAWAVPVAAMGIAVFLLAGLAWWQPWQAENDASVAAVDTRRSLVVLPFDNLSDSKEQGYLADGITEDLTTELARIPGLFVISRNAAFTFKNKSSLPEGSVRRAGAEMRINAKLIDSTTNGNVWAERFDGEWSEVFELQDRMVGEIATALKLRLVTSHQVGPSAGGTSNLAAYEAYLRGRELELRERPEDWVEAVKYYEQALALDRAFGNAAAALAWIYREAHWTEARSKVFGLSQDEARSKADAYFTQAAKNPSPGYYTLLAGKLKMMQKSDEAIAAAERAIALDASDPSSYESLSSAMIFNGRAENGLGYLDAAARVDPAWSRERYYLAGLAYFSMDRFEEAVVAFEKIAPESKETSYWDFWANYNGLVLLISAYGHLGRHAYAAAARERLKPYLAQAQEPEYTGLMAAVEFPFKNYVDLERVLVGLRKAGVPDLPEGFSPKPEDRLDGDAIRALLFGHEIQGRNIETGEAYRRVTAPDGTTVITVGEWSDQGSSKIEGDMLCSIYPTRWRFCGVIVRNRDGTFAQMNEYRLILQWDRFEFSMVK</sequence>